<dbReference type="SUPFAM" id="SSF47928">
    <property type="entry name" value="N-terminal domain of the delta subunit of the F1F0-ATP synthase"/>
    <property type="match status" value="1"/>
</dbReference>
<keyword evidence="6 9" id="KW-0793">Thylakoid</keyword>
<dbReference type="Pfam" id="PF00213">
    <property type="entry name" value="OSCP"/>
    <property type="match status" value="1"/>
</dbReference>
<sequence>MSKMLMSKVADPYASALLNLASSTNTLDTITSDINDLLELFDSNENLVGYLSNPMYSRKSKKDVLEKVIAPLYFNENTVRFLMVLLDRSRIDLLESIAEKYLQMVYDFAEIKIAQVSSAIPLTPDQELDLISRLRNRTGAKEIKLVTNVDKSLLGGLKVQIGSNVIDLSLKGQLRELATQLDTNLF</sequence>
<gene>
    <name evidence="9 10" type="primary">atpD</name>
</gene>
<dbReference type="NCBIfam" id="TIGR01145">
    <property type="entry name" value="ATP_synt_delta"/>
    <property type="match status" value="1"/>
</dbReference>
<dbReference type="EMBL" id="MK518352">
    <property type="protein sequence ID" value="QDR24591.1"/>
    <property type="molecule type" value="Genomic_DNA"/>
</dbReference>
<comment type="function">
    <text evidence="9">F(1)F(0) ATP synthase produces ATP from ADP in the presence of a proton or sodium gradient. F-type ATPases consist of two structural domains, F(1) containing the extramembraneous catalytic core and F(0) containing the membrane proton channel, linked together by a central stalk and a peripheral stalk. During catalysis, ATP synthesis in the catalytic domain of F(1) is coupled via a rotary mechanism of the central stalk subunits to proton translocation.</text>
</comment>
<dbReference type="Gene3D" id="1.10.520.20">
    <property type="entry name" value="N-terminal domain of the delta subunit of the F1F0-ATP synthase"/>
    <property type="match status" value="1"/>
</dbReference>
<keyword evidence="9" id="KW-0139">CF(1)</keyword>
<comment type="subunit">
    <text evidence="9">F-type ATPases have 2 components, F(1) - the catalytic core - and F(0) - the membrane proton channel. F(1) has five subunits: alpha(3), beta(3), gamma(1), delta(1), epsilon(1). CF(0) has four main subunits: a(1), b(1), b'(1) and c(10-14). The alpha and beta chains form an alternating ring which encloses part of the gamma chain. F(1) is attached to F(0) by a central stalk formed by the gamma and epsilon chains, while a peripheral stalk is formed by the delta, b and b' chains.</text>
</comment>
<dbReference type="InterPro" id="IPR020781">
    <property type="entry name" value="ATPase_OSCP/d_CS"/>
</dbReference>
<dbReference type="AlphaFoldDB" id="A0A516ZA53"/>
<evidence type="ECO:0000256" key="3">
    <source>
        <dbReference type="ARBA" id="ARBA00022448"/>
    </source>
</evidence>
<dbReference type="PROSITE" id="PS00389">
    <property type="entry name" value="ATPASE_DELTA"/>
    <property type="match status" value="1"/>
</dbReference>
<keyword evidence="10" id="KW-0150">Chloroplast</keyword>
<evidence type="ECO:0000256" key="4">
    <source>
        <dbReference type="ARBA" id="ARBA00022781"/>
    </source>
</evidence>
<geneLocation type="chloroplast" evidence="10"/>
<evidence type="ECO:0000256" key="9">
    <source>
        <dbReference type="HAMAP-Rule" id="MF_01416"/>
    </source>
</evidence>
<keyword evidence="5 9" id="KW-0406">Ion transport</keyword>
<dbReference type="PRINTS" id="PR00125">
    <property type="entry name" value="ATPASEDELTA"/>
</dbReference>
<evidence type="ECO:0000256" key="5">
    <source>
        <dbReference type="ARBA" id="ARBA00023065"/>
    </source>
</evidence>
<evidence type="ECO:0000256" key="2">
    <source>
        <dbReference type="ARBA" id="ARBA00007046"/>
    </source>
</evidence>
<comment type="function">
    <text evidence="9">This protein is part of the stalk that links CF(0) to CF(1). It either transmits conformational changes from CF(0) to CF(1) or is implicated in proton conduction.</text>
</comment>
<keyword evidence="8 9" id="KW-0066">ATP synthesis</keyword>
<dbReference type="GO" id="GO:0046933">
    <property type="term" value="F:proton-transporting ATP synthase activity, rotational mechanism"/>
    <property type="evidence" value="ECO:0007669"/>
    <property type="project" value="UniProtKB-UniRule"/>
</dbReference>
<organism evidence="10">
    <name type="scientific">Florenciella parvula</name>
    <dbReference type="NCBI Taxonomy" id="236787"/>
    <lineage>
        <taxon>Eukaryota</taxon>
        <taxon>Sar</taxon>
        <taxon>Stramenopiles</taxon>
        <taxon>Ochrophyta</taxon>
        <taxon>Dictyochophyceae</taxon>
        <taxon>Florenciellales</taxon>
        <taxon>Florenciella</taxon>
    </lineage>
</organism>
<evidence type="ECO:0000256" key="7">
    <source>
        <dbReference type="ARBA" id="ARBA00023136"/>
    </source>
</evidence>
<comment type="similarity">
    <text evidence="2 9">Belongs to the ATPase delta chain family.</text>
</comment>
<evidence type="ECO:0000256" key="1">
    <source>
        <dbReference type="ARBA" id="ARBA00004370"/>
    </source>
</evidence>
<comment type="subcellular location">
    <subcellularLocation>
        <location evidence="1">Membrane</location>
    </subcellularLocation>
    <subcellularLocation>
        <location evidence="9">Plastid</location>
        <location evidence="9">Chloroplast thylakoid membrane</location>
        <topology evidence="9">Peripheral membrane protein</topology>
    </subcellularLocation>
</comment>
<proteinExistence type="inferred from homology"/>
<dbReference type="InterPro" id="IPR026015">
    <property type="entry name" value="ATP_synth_OSCP/delta_N_sf"/>
</dbReference>
<protein>
    <recommendedName>
        <fullName evidence="9">ATP synthase subunit delta, chloroplastic</fullName>
    </recommendedName>
    <alternativeName>
        <fullName evidence="9">ATP synthase F(1) sector subunit delta</fullName>
    </alternativeName>
    <alternativeName>
        <fullName evidence="9">F-type ATPase subunit delta</fullName>
    </alternativeName>
</protein>
<dbReference type="GO" id="GO:0045259">
    <property type="term" value="C:proton-transporting ATP synthase complex"/>
    <property type="evidence" value="ECO:0007669"/>
    <property type="project" value="UniProtKB-KW"/>
</dbReference>
<dbReference type="RefSeq" id="YP_009684505.1">
    <property type="nucleotide sequence ID" value="NC_044407.1"/>
</dbReference>
<evidence type="ECO:0000256" key="6">
    <source>
        <dbReference type="ARBA" id="ARBA00023078"/>
    </source>
</evidence>
<dbReference type="InterPro" id="IPR000711">
    <property type="entry name" value="ATPase_OSCP/dsu"/>
</dbReference>
<dbReference type="GO" id="GO:0009535">
    <property type="term" value="C:chloroplast thylakoid membrane"/>
    <property type="evidence" value="ECO:0007669"/>
    <property type="project" value="UniProtKB-SubCell"/>
</dbReference>
<keyword evidence="10" id="KW-0934">Plastid</keyword>
<dbReference type="PANTHER" id="PTHR11910">
    <property type="entry name" value="ATP SYNTHASE DELTA CHAIN"/>
    <property type="match status" value="1"/>
</dbReference>
<name>A0A516ZA53_9STRA</name>
<evidence type="ECO:0000256" key="8">
    <source>
        <dbReference type="ARBA" id="ARBA00023310"/>
    </source>
</evidence>
<dbReference type="GeneID" id="41657457"/>
<evidence type="ECO:0000313" key="10">
    <source>
        <dbReference type="EMBL" id="QDR24591.1"/>
    </source>
</evidence>
<dbReference type="HAMAP" id="MF_01416">
    <property type="entry name" value="ATP_synth_delta_bact"/>
    <property type="match status" value="1"/>
</dbReference>
<accession>A0A516ZA53</accession>
<keyword evidence="4 9" id="KW-0375">Hydrogen ion transport</keyword>
<keyword evidence="7 9" id="KW-0472">Membrane</keyword>
<reference evidence="10" key="1">
    <citation type="journal article" date="2019" name="J. Phycol.">
        <title>Dictyochophyceae plastid genomes reveal unusual variability of their organization.</title>
        <authorList>
            <person name="Han K.Y."/>
            <person name="Maciszewski K."/>
            <person name="Graf L."/>
            <person name="Yang J.H."/>
            <person name="Andersen R.A."/>
            <person name="Karnkowska A."/>
            <person name="Yoon H.S."/>
        </authorList>
    </citation>
    <scope>NUCLEOTIDE SEQUENCE</scope>
</reference>
<keyword evidence="3 9" id="KW-0813">Transport</keyword>